<proteinExistence type="inferred from homology"/>
<dbReference type="GO" id="GO:0047516">
    <property type="term" value="F:1,3-propanediol dehydrogenase activity"/>
    <property type="evidence" value="ECO:0007669"/>
    <property type="project" value="UniProtKB-EC"/>
</dbReference>
<dbReference type="InterPro" id="IPR001670">
    <property type="entry name" value="ADH_Fe/GldA"/>
</dbReference>
<keyword evidence="4" id="KW-0520">NAD</keyword>
<dbReference type="GO" id="GO:0004022">
    <property type="term" value="F:alcohol dehydrogenase (NAD+) activity"/>
    <property type="evidence" value="ECO:0007669"/>
    <property type="project" value="TreeGrafter"/>
</dbReference>
<evidence type="ECO:0000259" key="5">
    <source>
        <dbReference type="Pfam" id="PF00465"/>
    </source>
</evidence>
<dbReference type="Pfam" id="PF25137">
    <property type="entry name" value="ADH_Fe_C"/>
    <property type="match status" value="1"/>
</dbReference>
<reference evidence="7 8" key="1">
    <citation type="submission" date="2019-02" db="EMBL/GenBank/DDBJ databases">
        <title>Deep-cultivation of Planctomycetes and their phenomic and genomic characterization uncovers novel biology.</title>
        <authorList>
            <person name="Wiegand S."/>
            <person name="Jogler M."/>
            <person name="Boedeker C."/>
            <person name="Pinto D."/>
            <person name="Vollmers J."/>
            <person name="Rivas-Marin E."/>
            <person name="Kohn T."/>
            <person name="Peeters S.H."/>
            <person name="Heuer A."/>
            <person name="Rast P."/>
            <person name="Oberbeckmann S."/>
            <person name="Bunk B."/>
            <person name="Jeske O."/>
            <person name="Meyerdierks A."/>
            <person name="Storesund J.E."/>
            <person name="Kallscheuer N."/>
            <person name="Luecker S."/>
            <person name="Lage O.M."/>
            <person name="Pohl T."/>
            <person name="Merkel B.J."/>
            <person name="Hornburger P."/>
            <person name="Mueller R.-W."/>
            <person name="Bruemmer F."/>
            <person name="Labrenz M."/>
            <person name="Spormann A.M."/>
            <person name="Op Den Camp H."/>
            <person name="Overmann J."/>
            <person name="Amann R."/>
            <person name="Jetten M.S.M."/>
            <person name="Mascher T."/>
            <person name="Medema M.H."/>
            <person name="Devos D.P."/>
            <person name="Kaster A.-K."/>
            <person name="Ovreas L."/>
            <person name="Rohde M."/>
            <person name="Galperin M.Y."/>
            <person name="Jogler C."/>
        </authorList>
    </citation>
    <scope>NUCLEOTIDE SEQUENCE [LARGE SCALE GENOMIC DNA]</scope>
    <source>
        <strain evidence="7 8">KOR34</strain>
    </source>
</reference>
<accession>A0A5C5V505</accession>
<dbReference type="EMBL" id="SIHJ01000002">
    <property type="protein sequence ID" value="TWT33618.1"/>
    <property type="molecule type" value="Genomic_DNA"/>
</dbReference>
<dbReference type="PANTHER" id="PTHR11496">
    <property type="entry name" value="ALCOHOL DEHYDROGENASE"/>
    <property type="match status" value="1"/>
</dbReference>
<dbReference type="GO" id="GO:0046872">
    <property type="term" value="F:metal ion binding"/>
    <property type="evidence" value="ECO:0007669"/>
    <property type="project" value="InterPro"/>
</dbReference>
<evidence type="ECO:0000256" key="3">
    <source>
        <dbReference type="ARBA" id="ARBA00023002"/>
    </source>
</evidence>
<evidence type="ECO:0000256" key="2">
    <source>
        <dbReference type="ARBA" id="ARBA00007358"/>
    </source>
</evidence>
<dbReference type="PANTHER" id="PTHR11496:SF102">
    <property type="entry name" value="ALCOHOL DEHYDROGENASE 4"/>
    <property type="match status" value="1"/>
</dbReference>
<name>A0A5C5V505_9BACT</name>
<sequence>MLPFDFHCPTRIVFGAGRIKELGELVAGLGLKRAMVVSDPGIIQAGHTQRGVNHLLAAGLETLVFDGVQENPTTDNVEAGVAVAEDYRPDVIVAIGGGSSMDCAKGINFVHSCGPPMQRYWGVGKATADMLPMVAVPTTSGTGSEAQSFALISDAQTHAKMACGDKRAAFRLALLDPELTLTQPASVTALTGIDAIAHTIETLVTKKRNQLSLAFSREAWRLLSQGFPRVLSDPADLAARGLMQQGACFAGFAIENSMLGAAHALANPLTAAYGIVHGQAVGMMLPHVVSHNAAESDSARAAYQSLGGEITPEEAPLYASGELELEAFLFSLLEEAGLKPTLSELGVDREKLPELATQAATQWTGNFNPVEMTADDFRRLYEAAY</sequence>
<comment type="caution">
    <text evidence="7">The sequence shown here is derived from an EMBL/GenBank/DDBJ whole genome shotgun (WGS) entry which is preliminary data.</text>
</comment>
<evidence type="ECO:0000256" key="1">
    <source>
        <dbReference type="ARBA" id="ARBA00001962"/>
    </source>
</evidence>
<dbReference type="FunFam" id="3.40.50.1970:FF:000003">
    <property type="entry name" value="Alcohol dehydrogenase, iron-containing"/>
    <property type="match status" value="1"/>
</dbReference>
<evidence type="ECO:0000313" key="7">
    <source>
        <dbReference type="EMBL" id="TWT33618.1"/>
    </source>
</evidence>
<organism evidence="7 8">
    <name type="scientific">Posidoniimonas corsicana</name>
    <dbReference type="NCBI Taxonomy" id="1938618"/>
    <lineage>
        <taxon>Bacteria</taxon>
        <taxon>Pseudomonadati</taxon>
        <taxon>Planctomycetota</taxon>
        <taxon>Planctomycetia</taxon>
        <taxon>Pirellulales</taxon>
        <taxon>Lacipirellulaceae</taxon>
        <taxon>Posidoniimonas</taxon>
    </lineage>
</organism>
<dbReference type="OrthoDB" id="9804734at2"/>
<dbReference type="CDD" id="cd08551">
    <property type="entry name" value="Fe-ADH"/>
    <property type="match status" value="1"/>
</dbReference>
<dbReference type="InterPro" id="IPR018211">
    <property type="entry name" value="ADH_Fe_CS"/>
</dbReference>
<dbReference type="EC" id="1.1.1.202" evidence="7"/>
<dbReference type="InterPro" id="IPR056798">
    <property type="entry name" value="ADH_Fe_C"/>
</dbReference>
<evidence type="ECO:0000313" key="8">
    <source>
        <dbReference type="Proteomes" id="UP000316714"/>
    </source>
</evidence>
<dbReference type="SUPFAM" id="SSF56796">
    <property type="entry name" value="Dehydroquinate synthase-like"/>
    <property type="match status" value="1"/>
</dbReference>
<gene>
    <name evidence="7" type="primary">dhaT</name>
    <name evidence="7" type="ORF">KOR34_34510</name>
</gene>
<evidence type="ECO:0000259" key="6">
    <source>
        <dbReference type="Pfam" id="PF25137"/>
    </source>
</evidence>
<dbReference type="InterPro" id="IPR039697">
    <property type="entry name" value="Alcohol_dehydrogenase_Fe"/>
</dbReference>
<dbReference type="Gene3D" id="3.40.50.1970">
    <property type="match status" value="1"/>
</dbReference>
<dbReference type="AlphaFoldDB" id="A0A5C5V505"/>
<evidence type="ECO:0000256" key="4">
    <source>
        <dbReference type="ARBA" id="ARBA00023027"/>
    </source>
</evidence>
<comment type="similarity">
    <text evidence="2">Belongs to the iron-containing alcohol dehydrogenase family.</text>
</comment>
<protein>
    <submittedName>
        <fullName evidence="7">1,3-propanediol dehydrogenase</fullName>
        <ecNumber evidence="7">1.1.1.202</ecNumber>
    </submittedName>
</protein>
<dbReference type="Gene3D" id="1.20.1090.10">
    <property type="entry name" value="Dehydroquinate synthase-like - alpha domain"/>
    <property type="match status" value="1"/>
</dbReference>
<dbReference type="RefSeq" id="WP_146566387.1">
    <property type="nucleotide sequence ID" value="NZ_SIHJ01000002.1"/>
</dbReference>
<feature type="domain" description="Alcohol dehydrogenase iron-type/glycerol dehydrogenase GldA" evidence="5">
    <location>
        <begin position="9"/>
        <end position="177"/>
    </location>
</feature>
<dbReference type="PROSITE" id="PS00913">
    <property type="entry name" value="ADH_IRON_1"/>
    <property type="match status" value="1"/>
</dbReference>
<dbReference type="Pfam" id="PF00465">
    <property type="entry name" value="Fe-ADH"/>
    <property type="match status" value="1"/>
</dbReference>
<comment type="cofactor">
    <cofactor evidence="1">
        <name>Fe cation</name>
        <dbReference type="ChEBI" id="CHEBI:24875"/>
    </cofactor>
</comment>
<keyword evidence="8" id="KW-1185">Reference proteome</keyword>
<feature type="domain" description="Fe-containing alcohol dehydrogenase-like C-terminal" evidence="6">
    <location>
        <begin position="188"/>
        <end position="385"/>
    </location>
</feature>
<dbReference type="Proteomes" id="UP000316714">
    <property type="component" value="Unassembled WGS sequence"/>
</dbReference>
<keyword evidence="3 7" id="KW-0560">Oxidoreductase</keyword>